<keyword evidence="4" id="KW-1185">Reference proteome</keyword>
<feature type="domain" description="UspA" evidence="2">
    <location>
        <begin position="149"/>
        <end position="272"/>
    </location>
</feature>
<reference evidence="3 4" key="1">
    <citation type="journal article" date="2011" name="Stand. Genomic Sci.">
        <title>Complete genome sequence of Marivirga tractuosa type strain (H-43).</title>
        <authorList>
            <person name="Pagani I."/>
            <person name="Chertkov O."/>
            <person name="Lapidus A."/>
            <person name="Lucas S."/>
            <person name="Del Rio T.G."/>
            <person name="Tice H."/>
            <person name="Copeland A."/>
            <person name="Cheng J.F."/>
            <person name="Nolan M."/>
            <person name="Saunders E."/>
            <person name="Pitluck S."/>
            <person name="Held B."/>
            <person name="Goodwin L."/>
            <person name="Liolios K."/>
            <person name="Ovchinikova G."/>
            <person name="Ivanova N."/>
            <person name="Mavromatis K."/>
            <person name="Pati A."/>
            <person name="Chen A."/>
            <person name="Palaniappan K."/>
            <person name="Land M."/>
            <person name="Hauser L."/>
            <person name="Jeffries C.D."/>
            <person name="Detter J.C."/>
            <person name="Han C."/>
            <person name="Tapia R."/>
            <person name="Ngatchou-Djao O.D."/>
            <person name="Rohde M."/>
            <person name="Goker M."/>
            <person name="Spring S."/>
            <person name="Sikorski J."/>
            <person name="Woyke T."/>
            <person name="Bristow J."/>
            <person name="Eisen J.A."/>
            <person name="Markowitz V."/>
            <person name="Hugenholtz P."/>
            <person name="Klenk H.P."/>
            <person name="Kyrpides N.C."/>
        </authorList>
    </citation>
    <scope>NUCLEOTIDE SEQUENCE [LARGE SCALE GENOMIC DNA]</scope>
    <source>
        <strain evidence="4">ATCC 23168 / DSM 4126 / NBRC 15989 / NCIMB 1408 / VKM B-1430 / H-43</strain>
    </source>
</reference>
<dbReference type="KEGG" id="mtt:Ftrac_0145"/>
<evidence type="ECO:0000256" key="1">
    <source>
        <dbReference type="ARBA" id="ARBA00008791"/>
    </source>
</evidence>
<sequence length="275" mass="31828">MDKFLCPIDFSTYSLNALEYAARILQVRKGSMTLIHIFSEKEFLHALDGEKSDFNDLKDHAKEKLYNLADEIEKEYGFECDVVLSIGDVNNSISKYANENDYDLIVMGTQGNGYSRRTIIGSRTIRTVENSVTPVLTVPLEAEFKGWNSVVYASDYSEKDKIIMQKLVSFIYSFRSRIRFVHVSHSKNKMNEKSYQEFKEELSSFLGYEKISYYLKEYKKDISSGIEEFVLEQNGDLLVLLKRKRNFLEKLIGNSVSTEVSYLSTHPLLIYHEKS</sequence>
<dbReference type="HOGENOM" id="CLU_049301_2_0_10"/>
<dbReference type="RefSeq" id="WP_013452307.1">
    <property type="nucleotide sequence ID" value="NC_014759.1"/>
</dbReference>
<dbReference type="Pfam" id="PF00582">
    <property type="entry name" value="Usp"/>
    <property type="match status" value="2"/>
</dbReference>
<dbReference type="CDD" id="cd00293">
    <property type="entry name" value="USP-like"/>
    <property type="match status" value="1"/>
</dbReference>
<name>E4TKH6_MARTH</name>
<dbReference type="InterPro" id="IPR006016">
    <property type="entry name" value="UspA"/>
</dbReference>
<comment type="similarity">
    <text evidence="1">Belongs to the universal stress protein A family.</text>
</comment>
<dbReference type="STRING" id="643867.Ftrac_0145"/>
<dbReference type="EMBL" id="CP002349">
    <property type="protein sequence ID" value="ADR20156.1"/>
    <property type="molecule type" value="Genomic_DNA"/>
</dbReference>
<proteinExistence type="inferred from homology"/>
<dbReference type="PRINTS" id="PR01438">
    <property type="entry name" value="UNVRSLSTRESS"/>
</dbReference>
<dbReference type="InterPro" id="IPR014729">
    <property type="entry name" value="Rossmann-like_a/b/a_fold"/>
</dbReference>
<dbReference type="SUPFAM" id="SSF52402">
    <property type="entry name" value="Adenine nucleotide alpha hydrolases-like"/>
    <property type="match status" value="2"/>
</dbReference>
<feature type="domain" description="UspA" evidence="2">
    <location>
        <begin position="2"/>
        <end position="139"/>
    </location>
</feature>
<dbReference type="Proteomes" id="UP000008720">
    <property type="component" value="Chromosome"/>
</dbReference>
<dbReference type="InterPro" id="IPR006015">
    <property type="entry name" value="Universal_stress_UspA"/>
</dbReference>
<dbReference type="PANTHER" id="PTHR46268">
    <property type="entry name" value="STRESS RESPONSE PROTEIN NHAX"/>
    <property type="match status" value="1"/>
</dbReference>
<dbReference type="OrthoDB" id="1522603at2"/>
<gene>
    <name evidence="3" type="ordered locus">Ftrac_0145</name>
</gene>
<dbReference type="AlphaFoldDB" id="E4TKH6"/>
<organism evidence="3 4">
    <name type="scientific">Marivirga tractuosa (strain ATCC 23168 / DSM 4126 / NBRC 15989 / NCIMB 1408 / VKM B-1430 / H-43)</name>
    <name type="common">Microscilla tractuosa</name>
    <name type="synonym">Flexibacter tractuosus</name>
    <dbReference type="NCBI Taxonomy" id="643867"/>
    <lineage>
        <taxon>Bacteria</taxon>
        <taxon>Pseudomonadati</taxon>
        <taxon>Bacteroidota</taxon>
        <taxon>Cytophagia</taxon>
        <taxon>Cytophagales</taxon>
        <taxon>Marivirgaceae</taxon>
        <taxon>Marivirga</taxon>
    </lineage>
</organism>
<evidence type="ECO:0000313" key="4">
    <source>
        <dbReference type="Proteomes" id="UP000008720"/>
    </source>
</evidence>
<evidence type="ECO:0000259" key="2">
    <source>
        <dbReference type="Pfam" id="PF00582"/>
    </source>
</evidence>
<dbReference type="PANTHER" id="PTHR46268:SF6">
    <property type="entry name" value="UNIVERSAL STRESS PROTEIN UP12"/>
    <property type="match status" value="1"/>
</dbReference>
<dbReference type="eggNOG" id="COG0589">
    <property type="taxonomic scope" value="Bacteria"/>
</dbReference>
<dbReference type="Gene3D" id="3.40.50.620">
    <property type="entry name" value="HUPs"/>
    <property type="match status" value="2"/>
</dbReference>
<accession>E4TKH6</accession>
<evidence type="ECO:0000313" key="3">
    <source>
        <dbReference type="EMBL" id="ADR20156.1"/>
    </source>
</evidence>
<protein>
    <submittedName>
        <fullName evidence="3">UspA domain-containing protein</fullName>
    </submittedName>
</protein>